<dbReference type="EMBL" id="FNAS01000009">
    <property type="protein sequence ID" value="SDE43565.1"/>
    <property type="molecule type" value="Genomic_DNA"/>
</dbReference>
<dbReference type="GO" id="GO:0106008">
    <property type="term" value="F:2-oxoglutaramate amidase activity"/>
    <property type="evidence" value="ECO:0007669"/>
    <property type="project" value="TreeGrafter"/>
</dbReference>
<dbReference type="Proteomes" id="UP000198517">
    <property type="component" value="Unassembled WGS sequence"/>
</dbReference>
<evidence type="ECO:0000259" key="2">
    <source>
        <dbReference type="PROSITE" id="PS50263"/>
    </source>
</evidence>
<dbReference type="NCBIfam" id="NF007757">
    <property type="entry name" value="PRK10438.1"/>
    <property type="match status" value="1"/>
</dbReference>
<keyword evidence="4" id="KW-1185">Reference proteome</keyword>
<dbReference type="Pfam" id="PF00795">
    <property type="entry name" value="CN_hydrolase"/>
    <property type="match status" value="1"/>
</dbReference>
<name>A0A1G7CYK6_9FLAO</name>
<keyword evidence="3" id="KW-0378">Hydrolase</keyword>
<dbReference type="SUPFAM" id="SSF56317">
    <property type="entry name" value="Carbon-nitrogen hydrolase"/>
    <property type="match status" value="1"/>
</dbReference>
<dbReference type="STRING" id="1071918.SAMN05421544_10945"/>
<evidence type="ECO:0000313" key="3">
    <source>
        <dbReference type="EMBL" id="SDE43565.1"/>
    </source>
</evidence>
<reference evidence="3 4" key="1">
    <citation type="submission" date="2016-10" db="EMBL/GenBank/DDBJ databases">
        <authorList>
            <person name="de Groot N.N."/>
        </authorList>
    </citation>
    <scope>NUCLEOTIDE SEQUENCE [LARGE SCALE GENOMIC DNA]</scope>
    <source>
        <strain evidence="3 4">DSM 24015</strain>
    </source>
</reference>
<dbReference type="AlphaFoldDB" id="A0A1G7CYK6"/>
<gene>
    <name evidence="3" type="ORF">SAMN05421544_10945</name>
</gene>
<feature type="domain" description="CN hydrolase" evidence="2">
    <location>
        <begin position="4"/>
        <end position="230"/>
    </location>
</feature>
<dbReference type="PANTHER" id="PTHR47799">
    <property type="entry name" value="OMEGA-AMIDASE YAFV"/>
    <property type="match status" value="1"/>
</dbReference>
<sequence>MATLKISALNIDTQSKDRERNLINIERALENSVSDVILLPEMFTTGFYMDTGAIAEQNMETLLWMKNFAKKKNAAVCGSISVKENSLFFNRCYFVKPSGEFVSYDKRHLFSYSGEQNIYTAGNTRKIVEYNGSRFLLQICYDLRFPVFSRNNNDYDIALYLANWPKQRIEAWNTLLKARAIENQAYIFGVNRIGTDKNGLHYPESTQCFFADGQLVSQRDGSIISAEVSLEKLFEFRKRFCFLADRDSFELNL</sequence>
<dbReference type="PROSITE" id="PS01227">
    <property type="entry name" value="UPF0012"/>
    <property type="match status" value="1"/>
</dbReference>
<dbReference type="InterPro" id="IPR003010">
    <property type="entry name" value="C-N_Hydrolase"/>
</dbReference>
<dbReference type="GO" id="GO:0050152">
    <property type="term" value="F:omega-amidase activity"/>
    <property type="evidence" value="ECO:0007669"/>
    <property type="project" value="TreeGrafter"/>
</dbReference>
<dbReference type="RefSeq" id="WP_092736628.1">
    <property type="nucleotide sequence ID" value="NZ_FNAS01000009.1"/>
</dbReference>
<evidence type="ECO:0000313" key="4">
    <source>
        <dbReference type="Proteomes" id="UP000198517"/>
    </source>
</evidence>
<dbReference type="InterPro" id="IPR052737">
    <property type="entry name" value="Omega-amidase_YafV"/>
</dbReference>
<accession>A0A1G7CYK6</accession>
<dbReference type="OrthoDB" id="9811121at2"/>
<dbReference type="PANTHER" id="PTHR47799:SF1">
    <property type="entry name" value="OMEGA-AMIDASE YAFV"/>
    <property type="match status" value="1"/>
</dbReference>
<proteinExistence type="inferred from homology"/>
<comment type="similarity">
    <text evidence="1">Belongs to the carbon-nitrogen hydrolase superfamily. NIT1/NIT2 family.</text>
</comment>
<organism evidence="3 4">
    <name type="scientific">Riemerella columbipharyngis</name>
    <dbReference type="NCBI Taxonomy" id="1071918"/>
    <lineage>
        <taxon>Bacteria</taxon>
        <taxon>Pseudomonadati</taxon>
        <taxon>Bacteroidota</taxon>
        <taxon>Flavobacteriia</taxon>
        <taxon>Flavobacteriales</taxon>
        <taxon>Weeksellaceae</taxon>
        <taxon>Riemerella</taxon>
    </lineage>
</organism>
<dbReference type="PROSITE" id="PS50263">
    <property type="entry name" value="CN_HYDROLASE"/>
    <property type="match status" value="1"/>
</dbReference>
<evidence type="ECO:0000256" key="1">
    <source>
        <dbReference type="ARBA" id="ARBA00010613"/>
    </source>
</evidence>
<dbReference type="Gene3D" id="3.60.110.10">
    <property type="entry name" value="Carbon-nitrogen hydrolase"/>
    <property type="match status" value="1"/>
</dbReference>
<dbReference type="InterPro" id="IPR036526">
    <property type="entry name" value="C-N_Hydrolase_sf"/>
</dbReference>
<dbReference type="InterPro" id="IPR001110">
    <property type="entry name" value="UPF0012_CS"/>
</dbReference>
<protein>
    <submittedName>
        <fullName evidence="3">Predicted amidohydrolase</fullName>
    </submittedName>
</protein>